<sequence>MPIVPPRLDDRSFEDLVDELVARIPGHTPEWTHPRVGDPGRTLLELFAWLADTILYRANLIPERQRLAFLRLLGIRMRPAAAATGLVAVRYPESERKLQPTVVLRPLATVKGPATFETRAELTVPHVFGEVYCKRPLTDDERTGMAKLLPGLRRVYGLDANETASFYKTTPVFPGGAAEPAGFDLATRAVDRCLWIALLAPKVDPVPPQTSAAAAAAAVTALREDFEGKTTGAPRVLSVGIAPAIVVPELFEDIGPRARVPHTWEIIVQSPAGAEPTYQRLAVARDTTMGLTRTGVVELVMPGGGIDVPADDVRKDLHAGVGDRPPRLDDPDRASRLVAWIRLRPTARVESLALAWASVHAVEIEHRTTATGVVIGESNGTADQEMRLPSRSVEEDSLEIEVEEPGLGYRGWQRIDDLVFAGRDDVVFELDAEAGTIRFGDGARGRIPGSGMRVRVARARAGGGSAGNLPPGTLKEIDAFTVTGVRPGKLEVLQRLATTGGKNAETLAEAERRIPATLRHGERAVTADDYRRLAAETPGVTLGRVEVLPRFKPHQRREDVPGVVSVMALPFSGSLRAPNPRADRPMLEAVHAHLDARRPLAGELYVIGCEYVPVGVGVGITIREGFGREAVINAVREILGRFLWPLPPGGPNGAGWPIARSVRDREIEVVVAQVPGVETILGVRLFSAGALVKLPPRGDGSMGAARYERVLTPRGSAAQSSASAEAQRFVALEGGGAPVELVLRPWQLPELLGVVVDADGAVPTDLHASPDPFAGERGIAVPVVPEVC</sequence>
<evidence type="ECO:0000313" key="2">
    <source>
        <dbReference type="Proteomes" id="UP001151081"/>
    </source>
</evidence>
<dbReference type="Proteomes" id="UP001151081">
    <property type="component" value="Unassembled WGS sequence"/>
</dbReference>
<dbReference type="RefSeq" id="WP_272420679.1">
    <property type="nucleotide sequence ID" value="NZ_JAGTJJ010000007.1"/>
</dbReference>
<organism evidence="1 2">
    <name type="scientific">Polyangium jinanense</name>
    <dbReference type="NCBI Taxonomy" id="2829994"/>
    <lineage>
        <taxon>Bacteria</taxon>
        <taxon>Pseudomonadati</taxon>
        <taxon>Myxococcota</taxon>
        <taxon>Polyangia</taxon>
        <taxon>Polyangiales</taxon>
        <taxon>Polyangiaceae</taxon>
        <taxon>Polyangium</taxon>
    </lineage>
</organism>
<evidence type="ECO:0000313" key="1">
    <source>
        <dbReference type="EMBL" id="MDC3982236.1"/>
    </source>
</evidence>
<accession>A0A9X4AS80</accession>
<gene>
    <name evidence="1" type="ORF">KEG57_17080</name>
</gene>
<proteinExistence type="predicted"/>
<dbReference type="AlphaFoldDB" id="A0A9X4AS80"/>
<dbReference type="EMBL" id="JAGTJJ010000007">
    <property type="protein sequence ID" value="MDC3982236.1"/>
    <property type="molecule type" value="Genomic_DNA"/>
</dbReference>
<dbReference type="NCBIfam" id="TIGR02243">
    <property type="entry name" value="putative baseplate assembly protein"/>
    <property type="match status" value="1"/>
</dbReference>
<protein>
    <submittedName>
        <fullName evidence="1">Baseplate assembly protein</fullName>
    </submittedName>
</protein>
<name>A0A9X4AS80_9BACT</name>
<comment type="caution">
    <text evidence="1">The sequence shown here is derived from an EMBL/GenBank/DDBJ whole genome shotgun (WGS) entry which is preliminary data.</text>
</comment>
<keyword evidence="2" id="KW-1185">Reference proteome</keyword>
<reference evidence="1 2" key="1">
    <citation type="submission" date="2021-04" db="EMBL/GenBank/DDBJ databases">
        <title>Genome analysis of Polyangium sp.</title>
        <authorList>
            <person name="Li Y."/>
            <person name="Wang J."/>
        </authorList>
    </citation>
    <scope>NUCLEOTIDE SEQUENCE [LARGE SCALE GENOMIC DNA]</scope>
    <source>
        <strain evidence="1 2">SDU14</strain>
    </source>
</reference>
<dbReference type="InterPro" id="IPR011749">
    <property type="entry name" value="CHP02243"/>
</dbReference>